<protein>
    <submittedName>
        <fullName evidence="2">Uncharacterized protein</fullName>
    </submittedName>
</protein>
<evidence type="ECO:0000256" key="1">
    <source>
        <dbReference type="SAM" id="Phobius"/>
    </source>
</evidence>
<feature type="transmembrane region" description="Helical" evidence="1">
    <location>
        <begin position="58"/>
        <end position="79"/>
    </location>
</feature>
<accession>A0A976AUZ0</accession>
<name>A0A976AUZ0_9BURK</name>
<comment type="caution">
    <text evidence="2">The sequence shown here is derived from an EMBL/GenBank/DDBJ whole genome shotgun (WGS) entry which is preliminary data.</text>
</comment>
<dbReference type="EMBL" id="OFTH01000015">
    <property type="protein sequence ID" value="SOZ56361.1"/>
    <property type="molecule type" value="Genomic_DNA"/>
</dbReference>
<dbReference type="AlphaFoldDB" id="A0A976AUZ0"/>
<proteinExistence type="predicted"/>
<feature type="transmembrane region" description="Helical" evidence="1">
    <location>
        <begin position="20"/>
        <end position="46"/>
    </location>
</feature>
<organism evidence="2 3">
    <name type="scientific">Cupriavidus taiwanensis</name>
    <dbReference type="NCBI Taxonomy" id="164546"/>
    <lineage>
        <taxon>Bacteria</taxon>
        <taxon>Pseudomonadati</taxon>
        <taxon>Pseudomonadota</taxon>
        <taxon>Betaproteobacteria</taxon>
        <taxon>Burkholderiales</taxon>
        <taxon>Burkholderiaceae</taxon>
        <taxon>Cupriavidus</taxon>
    </lineage>
</organism>
<gene>
    <name evidence="2" type="ORF">CBM2613_A220102</name>
</gene>
<dbReference type="Proteomes" id="UP000256952">
    <property type="component" value="Chromosome CBM2613_a"/>
</dbReference>
<sequence>MAADRAADRDADVVQGTDAWIAHAVTGALAGAAWIGAAGLAFAMLAAGLGAATAMSRWPAALALLLALPQLWLLLRVAIDQRLFGALAACSPDQPELARLDAALLELGWMPAGRAARPLTERARGALRLVRASAVLTVCQLLLALLSLILR</sequence>
<keyword evidence="1" id="KW-1133">Transmembrane helix</keyword>
<evidence type="ECO:0000313" key="3">
    <source>
        <dbReference type="Proteomes" id="UP000256952"/>
    </source>
</evidence>
<evidence type="ECO:0000313" key="2">
    <source>
        <dbReference type="EMBL" id="SOZ56361.1"/>
    </source>
</evidence>
<reference evidence="2 3" key="1">
    <citation type="submission" date="2018-01" db="EMBL/GenBank/DDBJ databases">
        <authorList>
            <person name="Clerissi C."/>
        </authorList>
    </citation>
    <scope>NUCLEOTIDE SEQUENCE [LARGE SCALE GENOMIC DNA]</scope>
    <source>
        <strain evidence="2">Cupriavidus taiwanensis STM 8556</strain>
    </source>
</reference>
<keyword evidence="1" id="KW-0472">Membrane</keyword>
<feature type="transmembrane region" description="Helical" evidence="1">
    <location>
        <begin position="129"/>
        <end position="150"/>
    </location>
</feature>
<keyword evidence="1" id="KW-0812">Transmembrane</keyword>